<dbReference type="PANTHER" id="PTHR42914:SF1">
    <property type="entry name" value="7-CYANO-7-DEAZAGUANINE SYNTHASE"/>
    <property type="match status" value="1"/>
</dbReference>
<feature type="binding site" evidence="10">
    <location>
        <position position="206"/>
    </location>
    <ligand>
        <name>Zn(2+)</name>
        <dbReference type="ChEBI" id="CHEBI:29105"/>
    </ligand>
</feature>
<dbReference type="Proteomes" id="UP001499884">
    <property type="component" value="Unassembled WGS sequence"/>
</dbReference>
<proteinExistence type="inferred from homology"/>
<keyword evidence="12" id="KW-1185">Reference proteome</keyword>
<protein>
    <recommendedName>
        <fullName evidence="8 10">7-cyano-7-deazaguanine synthase</fullName>
        <ecNumber evidence="8 10">6.3.4.20</ecNumber>
    </recommendedName>
    <alternativeName>
        <fullName evidence="10">7-cyano-7-carbaguanine synthase</fullName>
    </alternativeName>
    <alternativeName>
        <fullName evidence="10">PreQ(0) synthase</fullName>
    </alternativeName>
    <alternativeName>
        <fullName evidence="10">Queuosine biosynthesis protein QueC</fullName>
    </alternativeName>
</protein>
<keyword evidence="4 10" id="KW-0547">Nucleotide-binding</keyword>
<dbReference type="CDD" id="cd01995">
    <property type="entry name" value="QueC-like"/>
    <property type="match status" value="1"/>
</dbReference>
<feature type="binding site" evidence="10">
    <location>
        <position position="195"/>
    </location>
    <ligand>
        <name>Zn(2+)</name>
        <dbReference type="ChEBI" id="CHEBI:29105"/>
    </ligand>
</feature>
<dbReference type="NCBIfam" id="TIGR00364">
    <property type="entry name" value="7-cyano-7-deazaguanine synthase QueC"/>
    <property type="match status" value="1"/>
</dbReference>
<keyword evidence="10" id="KW-0671">Queuosine biosynthesis</keyword>
<dbReference type="PIRSF" id="PIRSF006293">
    <property type="entry name" value="ExsB"/>
    <property type="match status" value="1"/>
</dbReference>
<dbReference type="InterPro" id="IPR018317">
    <property type="entry name" value="QueC"/>
</dbReference>
<dbReference type="EC" id="6.3.4.20" evidence="8 10"/>
<evidence type="ECO:0000313" key="11">
    <source>
        <dbReference type="EMBL" id="GAA3711077.1"/>
    </source>
</evidence>
<dbReference type="SUPFAM" id="SSF52402">
    <property type="entry name" value="Adenine nucleotide alpha hydrolases-like"/>
    <property type="match status" value="1"/>
</dbReference>
<dbReference type="InterPro" id="IPR014729">
    <property type="entry name" value="Rossmann-like_a/b/a_fold"/>
</dbReference>
<evidence type="ECO:0000256" key="8">
    <source>
        <dbReference type="ARBA" id="ARBA00039149"/>
    </source>
</evidence>
<comment type="similarity">
    <text evidence="7 10">Belongs to the QueC family.</text>
</comment>
<evidence type="ECO:0000256" key="3">
    <source>
        <dbReference type="ARBA" id="ARBA00022723"/>
    </source>
</evidence>
<keyword evidence="5 10" id="KW-0862">Zinc</keyword>
<dbReference type="PANTHER" id="PTHR42914">
    <property type="entry name" value="7-CYANO-7-DEAZAGUANINE SYNTHASE"/>
    <property type="match status" value="1"/>
</dbReference>
<comment type="function">
    <text evidence="10">Catalyzes the ATP-dependent conversion of 7-carboxy-7-deazaguanine (CDG) to 7-cyano-7-deazaguanine (preQ(0)).</text>
</comment>
<evidence type="ECO:0000256" key="1">
    <source>
        <dbReference type="ARBA" id="ARBA00005061"/>
    </source>
</evidence>
<evidence type="ECO:0000313" key="12">
    <source>
        <dbReference type="Proteomes" id="UP001499884"/>
    </source>
</evidence>
<dbReference type="EMBL" id="BAABEP010000002">
    <property type="protein sequence ID" value="GAA3711077.1"/>
    <property type="molecule type" value="Genomic_DNA"/>
</dbReference>
<comment type="cofactor">
    <cofactor evidence="10">
        <name>Zn(2+)</name>
        <dbReference type="ChEBI" id="CHEBI:29105"/>
    </cofactor>
    <text evidence="10">Binds 1 zinc ion per subunit.</text>
</comment>
<keyword evidence="2 10" id="KW-0436">Ligase</keyword>
<evidence type="ECO:0000256" key="9">
    <source>
        <dbReference type="ARBA" id="ARBA00047890"/>
    </source>
</evidence>
<feature type="binding site" evidence="10">
    <location>
        <position position="209"/>
    </location>
    <ligand>
        <name>Zn(2+)</name>
        <dbReference type="ChEBI" id="CHEBI:29105"/>
    </ligand>
</feature>
<feature type="binding site" evidence="10">
    <location>
        <begin position="14"/>
        <end position="24"/>
    </location>
    <ligand>
        <name>ATP</name>
        <dbReference type="ChEBI" id="CHEBI:30616"/>
    </ligand>
</feature>
<organism evidence="11 12">
    <name type="scientific">Streptomyces tremellae</name>
    <dbReference type="NCBI Taxonomy" id="1124239"/>
    <lineage>
        <taxon>Bacteria</taxon>
        <taxon>Bacillati</taxon>
        <taxon>Actinomycetota</taxon>
        <taxon>Actinomycetes</taxon>
        <taxon>Kitasatosporales</taxon>
        <taxon>Streptomycetaceae</taxon>
        <taxon>Streptomyces</taxon>
    </lineage>
</organism>
<evidence type="ECO:0000256" key="2">
    <source>
        <dbReference type="ARBA" id="ARBA00022598"/>
    </source>
</evidence>
<evidence type="ECO:0000256" key="4">
    <source>
        <dbReference type="ARBA" id="ARBA00022741"/>
    </source>
</evidence>
<comment type="caution">
    <text evidence="11">The sequence shown here is derived from an EMBL/GenBank/DDBJ whole genome shotgun (WGS) entry which is preliminary data.</text>
</comment>
<name>A0ABP7DWD4_9ACTN</name>
<dbReference type="Gene3D" id="3.40.50.620">
    <property type="entry name" value="HUPs"/>
    <property type="match status" value="1"/>
</dbReference>
<evidence type="ECO:0000256" key="5">
    <source>
        <dbReference type="ARBA" id="ARBA00022833"/>
    </source>
</evidence>
<gene>
    <name evidence="11" type="primary">queC_1</name>
    <name evidence="10" type="synonym">queC</name>
    <name evidence="11" type="ORF">GCM10023082_06160</name>
</gene>
<evidence type="ECO:0000256" key="7">
    <source>
        <dbReference type="ARBA" id="ARBA00037993"/>
    </source>
</evidence>
<feature type="binding site" evidence="10">
    <location>
        <position position="203"/>
    </location>
    <ligand>
        <name>Zn(2+)</name>
        <dbReference type="ChEBI" id="CHEBI:29105"/>
    </ligand>
</feature>
<reference evidence="12" key="1">
    <citation type="journal article" date="2019" name="Int. J. Syst. Evol. Microbiol.">
        <title>The Global Catalogue of Microorganisms (GCM) 10K type strain sequencing project: providing services to taxonomists for standard genome sequencing and annotation.</title>
        <authorList>
            <consortium name="The Broad Institute Genomics Platform"/>
            <consortium name="The Broad Institute Genome Sequencing Center for Infectious Disease"/>
            <person name="Wu L."/>
            <person name="Ma J."/>
        </authorList>
    </citation>
    <scope>NUCLEOTIDE SEQUENCE [LARGE SCALE GENOMIC DNA]</scope>
    <source>
        <strain evidence="12">JCM 30846</strain>
    </source>
</reference>
<keyword evidence="3 10" id="KW-0479">Metal-binding</keyword>
<sequence>MLETAAPRDAVLIFSGGLDSAVTAYKLRDDGVTLSLLSFNYGQRHVKELAHAANLADLLGVSHDIVDLTSLGRILGGSALTDPSIAVPHGHYRAETMRSTVVPNRNAIMLEIAAGAAVAAGADAVAFGAHSGDHAIYPDCRPEFFTLIEASIKAGNEGHIESDFQLVAPFLELTKADIVRAGARLGVPFELTWSCYEGGEVHCGACGTCVERREAFNEAGVADPTLYAPSPKSPKGAAR</sequence>
<keyword evidence="6 10" id="KW-0067">ATP-binding</keyword>
<comment type="pathway">
    <text evidence="1 10">Purine metabolism; 7-cyano-7-deazaguanine biosynthesis.</text>
</comment>
<evidence type="ECO:0000256" key="6">
    <source>
        <dbReference type="ARBA" id="ARBA00022840"/>
    </source>
</evidence>
<accession>A0ABP7DWD4</accession>
<evidence type="ECO:0000256" key="10">
    <source>
        <dbReference type="HAMAP-Rule" id="MF_01633"/>
    </source>
</evidence>
<comment type="catalytic activity">
    <reaction evidence="9 10">
        <text>7-carboxy-7-carbaguanine + NH4(+) + 2 ATP = 7-cyano-7-carbaguanine + 2 AMP + 2 diphosphate + 2 H(+)</text>
        <dbReference type="Rhea" id="RHEA:27982"/>
        <dbReference type="ChEBI" id="CHEBI:15378"/>
        <dbReference type="ChEBI" id="CHEBI:28938"/>
        <dbReference type="ChEBI" id="CHEBI:30616"/>
        <dbReference type="ChEBI" id="CHEBI:33019"/>
        <dbReference type="ChEBI" id="CHEBI:45075"/>
        <dbReference type="ChEBI" id="CHEBI:61036"/>
        <dbReference type="ChEBI" id="CHEBI:456215"/>
        <dbReference type="EC" id="6.3.4.20"/>
    </reaction>
</comment>
<dbReference type="Pfam" id="PF06508">
    <property type="entry name" value="QueC"/>
    <property type="match status" value="1"/>
</dbReference>
<dbReference type="RefSeq" id="WP_345640694.1">
    <property type="nucleotide sequence ID" value="NZ_BAABEP010000002.1"/>
</dbReference>
<dbReference type="HAMAP" id="MF_01633">
    <property type="entry name" value="QueC"/>
    <property type="match status" value="1"/>
</dbReference>